<dbReference type="CDD" id="cd05162">
    <property type="entry name" value="PWWP"/>
    <property type="match status" value="1"/>
</dbReference>
<dbReference type="Gene3D" id="2.30.30.140">
    <property type="match status" value="1"/>
</dbReference>
<protein>
    <recommendedName>
        <fullName evidence="2">PWWP domain-containing protein</fullName>
    </recommendedName>
</protein>
<dbReference type="Proteomes" id="UP001515480">
    <property type="component" value="Unassembled WGS sequence"/>
</dbReference>
<proteinExistence type="predicted"/>
<feature type="region of interest" description="Disordered" evidence="1">
    <location>
        <begin position="1"/>
        <end position="26"/>
    </location>
</feature>
<dbReference type="InterPro" id="IPR000313">
    <property type="entry name" value="PWWP_dom"/>
</dbReference>
<dbReference type="Pfam" id="PF00855">
    <property type="entry name" value="PWWP"/>
    <property type="match status" value="1"/>
</dbReference>
<accession>A0AB34IQ96</accession>
<dbReference type="PROSITE" id="PS50812">
    <property type="entry name" value="PWWP"/>
    <property type="match status" value="1"/>
</dbReference>
<keyword evidence="4" id="KW-1185">Reference proteome</keyword>
<evidence type="ECO:0000313" key="4">
    <source>
        <dbReference type="Proteomes" id="UP001515480"/>
    </source>
</evidence>
<sequence>MPRRSHAPRHCAATGDAETTPLPRGFSPGKGEVVLALVGKHKWWPALVDRVLPDQEALHLYFFGDHKQGAWRRSRTRPFSQLDSLSSHQRPKCPLYALALSEARSAEQRRGGEGQEEGGVPCGCGGCDLCIAAAERGYVGCAGCAHYLGRGCLGRCVGLCRPPDGEVSEASGTACEGSSVSVSDDGVELCGAERDEEARFLSTKLFDGLVVPPSLVHEEVFARRCRERHEPFTNIESHGFSVCEAALLRAPLKKAKKAKGALRLAGRVVHTPARVFGAVVQGHVLRVYGGTRARADVFFPVDQTVCSFKASQVAKWVAGGRKKG</sequence>
<name>A0AB34IQ96_PRYPA</name>
<organism evidence="3 4">
    <name type="scientific">Prymnesium parvum</name>
    <name type="common">Toxic golden alga</name>
    <dbReference type="NCBI Taxonomy" id="97485"/>
    <lineage>
        <taxon>Eukaryota</taxon>
        <taxon>Haptista</taxon>
        <taxon>Haptophyta</taxon>
        <taxon>Prymnesiophyceae</taxon>
        <taxon>Prymnesiales</taxon>
        <taxon>Prymnesiaceae</taxon>
        <taxon>Prymnesium</taxon>
    </lineage>
</organism>
<comment type="caution">
    <text evidence="3">The sequence shown here is derived from an EMBL/GenBank/DDBJ whole genome shotgun (WGS) entry which is preliminary data.</text>
</comment>
<dbReference type="EMBL" id="JBGBPQ010000022">
    <property type="protein sequence ID" value="KAL1503305.1"/>
    <property type="molecule type" value="Genomic_DNA"/>
</dbReference>
<gene>
    <name evidence="3" type="ORF">AB1Y20_011357</name>
</gene>
<feature type="domain" description="PWWP" evidence="2">
    <location>
        <begin position="30"/>
        <end position="82"/>
    </location>
</feature>
<evidence type="ECO:0000256" key="1">
    <source>
        <dbReference type="SAM" id="MobiDB-lite"/>
    </source>
</evidence>
<reference evidence="3 4" key="1">
    <citation type="journal article" date="2024" name="Science">
        <title>Giant polyketide synthase enzymes in the biosynthesis of giant marine polyether toxins.</title>
        <authorList>
            <person name="Fallon T.R."/>
            <person name="Shende V.V."/>
            <person name="Wierzbicki I.H."/>
            <person name="Pendleton A.L."/>
            <person name="Watervoot N.F."/>
            <person name="Auber R.P."/>
            <person name="Gonzalez D.J."/>
            <person name="Wisecaver J.H."/>
            <person name="Moore B.S."/>
        </authorList>
    </citation>
    <scope>NUCLEOTIDE SEQUENCE [LARGE SCALE GENOMIC DNA]</scope>
    <source>
        <strain evidence="3 4">12B1</strain>
    </source>
</reference>
<dbReference type="AlphaFoldDB" id="A0AB34IQ96"/>
<evidence type="ECO:0000259" key="2">
    <source>
        <dbReference type="PROSITE" id="PS50812"/>
    </source>
</evidence>
<evidence type="ECO:0000313" key="3">
    <source>
        <dbReference type="EMBL" id="KAL1503305.1"/>
    </source>
</evidence>
<dbReference type="SUPFAM" id="SSF63748">
    <property type="entry name" value="Tudor/PWWP/MBT"/>
    <property type="match status" value="1"/>
</dbReference>